<dbReference type="Proteomes" id="UP000050783">
    <property type="component" value="Unassembled WGS sequence"/>
</dbReference>
<name>A0A0P1EC71_9RHOB</name>
<feature type="chain" id="PRO_5006061442" description="Lipoprotein" evidence="1">
    <location>
        <begin position="25"/>
        <end position="130"/>
    </location>
</feature>
<dbReference type="PROSITE" id="PS51257">
    <property type="entry name" value="PROKAR_LIPOPROTEIN"/>
    <property type="match status" value="1"/>
</dbReference>
<keyword evidence="1" id="KW-0732">Signal</keyword>
<evidence type="ECO:0000313" key="3">
    <source>
        <dbReference type="Proteomes" id="UP000050783"/>
    </source>
</evidence>
<evidence type="ECO:0008006" key="4">
    <source>
        <dbReference type="Google" id="ProtNLM"/>
    </source>
</evidence>
<gene>
    <name evidence="2" type="ORF">RUA4292_00648</name>
</gene>
<dbReference type="EMBL" id="CYPU01000011">
    <property type="protein sequence ID" value="CUH46482.1"/>
    <property type="molecule type" value="Genomic_DNA"/>
</dbReference>
<proteinExistence type="predicted"/>
<accession>A0A0P1EC71</accession>
<dbReference type="GeneID" id="55491940"/>
<dbReference type="AlphaFoldDB" id="A0A0P1EC71"/>
<dbReference type="OrthoDB" id="9156239at2"/>
<organism evidence="2 3">
    <name type="scientific">Ruegeria atlantica</name>
    <dbReference type="NCBI Taxonomy" id="81569"/>
    <lineage>
        <taxon>Bacteria</taxon>
        <taxon>Pseudomonadati</taxon>
        <taxon>Pseudomonadota</taxon>
        <taxon>Alphaproteobacteria</taxon>
        <taxon>Rhodobacterales</taxon>
        <taxon>Roseobacteraceae</taxon>
        <taxon>Ruegeria</taxon>
    </lineage>
</organism>
<dbReference type="RefSeq" id="WP_058276272.1">
    <property type="nucleotide sequence ID" value="NZ_CYPU01000011.1"/>
</dbReference>
<feature type="signal peptide" evidence="1">
    <location>
        <begin position="1"/>
        <end position="24"/>
    </location>
</feature>
<reference evidence="2 3" key="1">
    <citation type="submission" date="2015-09" db="EMBL/GenBank/DDBJ databases">
        <authorList>
            <consortium name="Swine Surveillance"/>
        </authorList>
    </citation>
    <scope>NUCLEOTIDE SEQUENCE [LARGE SCALE GENOMIC DNA]</scope>
    <source>
        <strain evidence="2 3">CECT 4292</strain>
    </source>
</reference>
<evidence type="ECO:0000256" key="1">
    <source>
        <dbReference type="SAM" id="SignalP"/>
    </source>
</evidence>
<protein>
    <recommendedName>
        <fullName evidence="4">Lipoprotein</fullName>
    </recommendedName>
</protein>
<evidence type="ECO:0000313" key="2">
    <source>
        <dbReference type="EMBL" id="CUH46482.1"/>
    </source>
</evidence>
<sequence>MKIASVRSAVLVLGIAIAAACTNATGTTVVTGKQRPAIDPAQVQLYSSKPQTQHEVIALVKADSSSGWSDQQSMDYAVAELKNQAASVGANGVILGQTGSQTGGFVMIDNVAYPYDEQVVSGTAIFVAGQ</sequence>
<dbReference type="Gene3D" id="3.30.110.70">
    <property type="entry name" value="Hypothetical protein apc22750. Chain B"/>
    <property type="match status" value="1"/>
</dbReference>